<dbReference type="Gene3D" id="3.10.100.10">
    <property type="entry name" value="Mannose-Binding Protein A, subunit A"/>
    <property type="match status" value="1"/>
</dbReference>
<dbReference type="InterPro" id="IPR016186">
    <property type="entry name" value="C-type_lectin-like/link_sf"/>
</dbReference>
<keyword evidence="3" id="KW-1185">Reference proteome</keyword>
<evidence type="ECO:0000313" key="3">
    <source>
        <dbReference type="Proteomes" id="UP000440578"/>
    </source>
</evidence>
<dbReference type="SUPFAM" id="SSF56436">
    <property type="entry name" value="C-type lectin-like"/>
    <property type="match status" value="1"/>
</dbReference>
<dbReference type="EMBL" id="VIIS01001510">
    <property type="protein sequence ID" value="KAF0297165.1"/>
    <property type="molecule type" value="Genomic_DNA"/>
</dbReference>
<dbReference type="AlphaFoldDB" id="A0A6A4VSQ3"/>
<gene>
    <name evidence="2" type="ORF">FJT64_005395</name>
</gene>
<feature type="region of interest" description="Disordered" evidence="1">
    <location>
        <begin position="363"/>
        <end position="383"/>
    </location>
</feature>
<protein>
    <recommendedName>
        <fullName evidence="4">C-type lectin domain-containing protein</fullName>
    </recommendedName>
</protein>
<name>A0A6A4VSQ3_AMPAM</name>
<proteinExistence type="predicted"/>
<comment type="caution">
    <text evidence="2">The sequence shown here is derived from an EMBL/GenBank/DDBJ whole genome shotgun (WGS) entry which is preliminary data.</text>
</comment>
<accession>A0A6A4VSQ3</accession>
<evidence type="ECO:0000313" key="2">
    <source>
        <dbReference type="EMBL" id="KAF0297165.1"/>
    </source>
</evidence>
<dbReference type="Proteomes" id="UP000440578">
    <property type="component" value="Unassembled WGS sequence"/>
</dbReference>
<evidence type="ECO:0008006" key="4">
    <source>
        <dbReference type="Google" id="ProtNLM"/>
    </source>
</evidence>
<organism evidence="2 3">
    <name type="scientific">Amphibalanus amphitrite</name>
    <name type="common">Striped barnacle</name>
    <name type="synonym">Balanus amphitrite</name>
    <dbReference type="NCBI Taxonomy" id="1232801"/>
    <lineage>
        <taxon>Eukaryota</taxon>
        <taxon>Metazoa</taxon>
        <taxon>Ecdysozoa</taxon>
        <taxon>Arthropoda</taxon>
        <taxon>Crustacea</taxon>
        <taxon>Multicrustacea</taxon>
        <taxon>Cirripedia</taxon>
        <taxon>Thoracica</taxon>
        <taxon>Thoracicalcarea</taxon>
        <taxon>Balanomorpha</taxon>
        <taxon>Balanoidea</taxon>
        <taxon>Balanidae</taxon>
        <taxon>Amphibalaninae</taxon>
        <taxon>Amphibalanus</taxon>
    </lineage>
</organism>
<dbReference type="InterPro" id="IPR016187">
    <property type="entry name" value="CTDL_fold"/>
</dbReference>
<reference evidence="2 3" key="1">
    <citation type="submission" date="2019-07" db="EMBL/GenBank/DDBJ databases">
        <title>Draft genome assembly of a fouling barnacle, Amphibalanus amphitrite (Darwin, 1854): The first reference genome for Thecostraca.</title>
        <authorList>
            <person name="Kim W."/>
        </authorList>
    </citation>
    <scope>NUCLEOTIDE SEQUENCE [LARGE SCALE GENOMIC DNA]</scope>
    <source>
        <strain evidence="2">SNU_AA5</strain>
        <tissue evidence="2">Soma without cirri and trophi</tissue>
    </source>
</reference>
<feature type="compositionally biased region" description="Basic and acidic residues" evidence="1">
    <location>
        <begin position="370"/>
        <end position="383"/>
    </location>
</feature>
<sequence>MDARVAVVGDDTKEKIPTKEALFSADLKNGVIRPPDPEAYPGLSDYQRERLVCRDSDGKMHRLAAIYMPYELECSYYECEYNADINGASWMLSRDIFKCCFEEKHAYKEGAIMKGKCTQKVCKRDGEDNQIENSVAWEIQKTGCNQCAIGLVMLEPGERFYTGNPCLSFECQGKGELKSIVDPDCCKVNETLIAHNQLAMIRVEKDCEVATCLNGTFTNHTNYQPLITEDEYISGCPVYWSNIQGACYMSYTKPLTLEAAARACSELAPARNSKLIEVDFGGQIGTMRDVMELGRWYWLTLRVRTESPKWMWDNTTTPERFLVGDGLQPTVKRVNKVGKLAFEPAEREKNAYVCQMDHRPSCAPTGWTERPPRSRDRLFPEEL</sequence>
<evidence type="ECO:0000256" key="1">
    <source>
        <dbReference type="SAM" id="MobiDB-lite"/>
    </source>
</evidence>